<dbReference type="Proteomes" id="UP000287746">
    <property type="component" value="Unassembled WGS sequence"/>
</dbReference>
<dbReference type="Gene3D" id="3.40.50.150">
    <property type="entry name" value="Vaccinia Virus protein VP39"/>
    <property type="match status" value="1"/>
</dbReference>
<comment type="caution">
    <text evidence="5">The sequence shown here is derived from an EMBL/GenBank/DDBJ whole genome shotgun (WGS) entry which is preliminary data.</text>
</comment>
<dbReference type="CDD" id="cd02440">
    <property type="entry name" value="AdoMet_MTases"/>
    <property type="match status" value="1"/>
</dbReference>
<keyword evidence="3" id="KW-0949">S-adenosyl-L-methionine</keyword>
<sequence>MATSRPAPDLHSIGVTSMSFRFAPPLAGQGSPDPRPLSARHAADAYDATGTAYLHYADGVSDPQRHFSSRYAFADRTLWSRIEASLIALHASGRRAIRILDIGCGPGTWTMRTARRAAQLGFTGIECRGIDPSPGMIALAKQAAAEVESAAIGLSFEVADLHGALASEDDHGADLVLCLYGVFNHLAAPLRASAAQALARVNGGTLIVTARSVGSLPTIYVAGIEQAAHYVQDNDADRMEVDLTDGTHLAFDSHLFRASELAALFSPHCPVRELTGLDLFHSRFACNPAWNPAGANGAETAERLARLEQLCAADEVLIDSAAHIMLVAEPHL</sequence>
<dbReference type="PANTHER" id="PTHR43464">
    <property type="entry name" value="METHYLTRANSFERASE"/>
    <property type="match status" value="1"/>
</dbReference>
<dbReference type="SUPFAM" id="SSF53335">
    <property type="entry name" value="S-adenosyl-L-methionine-dependent methyltransferases"/>
    <property type="match status" value="1"/>
</dbReference>
<gene>
    <name evidence="5" type="ORF">DAH66_11200</name>
</gene>
<reference evidence="5 6" key="1">
    <citation type="submission" date="2018-07" db="EMBL/GenBank/DDBJ databases">
        <title>Genomic and Epidemiologic Investigation of an Indolent Hospital Outbreak.</title>
        <authorList>
            <person name="Johnson R.C."/>
            <person name="Deming C."/>
            <person name="Conlan S."/>
            <person name="Zellmer C.J."/>
            <person name="Michelin A.V."/>
            <person name="Lee-Lin S."/>
            <person name="Thomas P.J."/>
            <person name="Park M."/>
            <person name="Weingarten R.A."/>
            <person name="Less J."/>
            <person name="Dekker J.P."/>
            <person name="Frank K.M."/>
            <person name="Musser K.A."/>
            <person name="Mcquiston J.R."/>
            <person name="Henderson D.K."/>
            <person name="Lau A.F."/>
            <person name="Palmore T.N."/>
            <person name="Segre J.A."/>
        </authorList>
    </citation>
    <scope>NUCLEOTIDE SEQUENCE [LARGE SCALE GENOMIC DNA]</scope>
    <source>
        <strain evidence="5 6">SK-CDC1_0717</strain>
    </source>
</reference>
<dbReference type="GO" id="GO:0008168">
    <property type="term" value="F:methyltransferase activity"/>
    <property type="evidence" value="ECO:0007669"/>
    <property type="project" value="UniProtKB-KW"/>
</dbReference>
<dbReference type="AlphaFoldDB" id="A0A430G353"/>
<proteinExistence type="predicted"/>
<evidence type="ECO:0000313" key="5">
    <source>
        <dbReference type="EMBL" id="RSY84642.1"/>
    </source>
</evidence>
<dbReference type="PANTHER" id="PTHR43464:SF19">
    <property type="entry name" value="UBIQUINONE BIOSYNTHESIS O-METHYLTRANSFERASE, MITOCHONDRIAL"/>
    <property type="match status" value="1"/>
</dbReference>
<keyword evidence="1 5" id="KW-0489">Methyltransferase</keyword>
<keyword evidence="2 5" id="KW-0808">Transferase</keyword>
<evidence type="ECO:0000256" key="3">
    <source>
        <dbReference type="ARBA" id="ARBA00022691"/>
    </source>
</evidence>
<evidence type="ECO:0000259" key="4">
    <source>
        <dbReference type="Pfam" id="PF13649"/>
    </source>
</evidence>
<dbReference type="Pfam" id="PF13649">
    <property type="entry name" value="Methyltransf_25"/>
    <property type="match status" value="1"/>
</dbReference>
<organism evidence="5 6">
    <name type="scientific">Sphingomonas koreensis</name>
    <dbReference type="NCBI Taxonomy" id="93064"/>
    <lineage>
        <taxon>Bacteria</taxon>
        <taxon>Pseudomonadati</taxon>
        <taxon>Pseudomonadota</taxon>
        <taxon>Alphaproteobacteria</taxon>
        <taxon>Sphingomonadales</taxon>
        <taxon>Sphingomonadaceae</taxon>
        <taxon>Sphingomonas</taxon>
    </lineage>
</organism>
<protein>
    <submittedName>
        <fullName evidence="5">Class I SAM-dependent methyltransferase</fullName>
    </submittedName>
</protein>
<feature type="domain" description="Methyltransferase" evidence="4">
    <location>
        <begin position="99"/>
        <end position="201"/>
    </location>
</feature>
<dbReference type="GO" id="GO:0032259">
    <property type="term" value="P:methylation"/>
    <property type="evidence" value="ECO:0007669"/>
    <property type="project" value="UniProtKB-KW"/>
</dbReference>
<dbReference type="InterPro" id="IPR041698">
    <property type="entry name" value="Methyltransf_25"/>
</dbReference>
<name>A0A430G353_9SPHN</name>
<evidence type="ECO:0000256" key="1">
    <source>
        <dbReference type="ARBA" id="ARBA00022603"/>
    </source>
</evidence>
<dbReference type="InterPro" id="IPR029063">
    <property type="entry name" value="SAM-dependent_MTases_sf"/>
</dbReference>
<evidence type="ECO:0000256" key="2">
    <source>
        <dbReference type="ARBA" id="ARBA00022679"/>
    </source>
</evidence>
<evidence type="ECO:0000313" key="6">
    <source>
        <dbReference type="Proteomes" id="UP000287746"/>
    </source>
</evidence>
<dbReference type="EMBL" id="QQYZ01000009">
    <property type="protein sequence ID" value="RSY84642.1"/>
    <property type="molecule type" value="Genomic_DNA"/>
</dbReference>
<accession>A0A430G353</accession>